<dbReference type="PANTHER" id="PTHR33308">
    <property type="entry name" value="PEPTIDOGLYCAN HYDROLASE FLGJ"/>
    <property type="match status" value="1"/>
</dbReference>
<dbReference type="PANTHER" id="PTHR33308:SF9">
    <property type="entry name" value="PEPTIDOGLYCAN HYDROLASE FLGJ"/>
    <property type="match status" value="1"/>
</dbReference>
<comment type="caution">
    <text evidence="4">The sequence shown here is derived from an EMBL/GenBank/DDBJ whole genome shotgun (WGS) entry which is preliminary data.</text>
</comment>
<dbReference type="Pfam" id="PF01832">
    <property type="entry name" value="Glucosaminidase"/>
    <property type="match status" value="1"/>
</dbReference>
<dbReference type="AlphaFoldDB" id="A0AAE3VYP0"/>
<evidence type="ECO:0000259" key="3">
    <source>
        <dbReference type="SMART" id="SM00047"/>
    </source>
</evidence>
<dbReference type="InterPro" id="IPR051056">
    <property type="entry name" value="Glycosyl_Hydrolase_73"/>
</dbReference>
<evidence type="ECO:0000256" key="2">
    <source>
        <dbReference type="SAM" id="MobiDB-lite"/>
    </source>
</evidence>
<feature type="compositionally biased region" description="Basic residues" evidence="2">
    <location>
        <begin position="8"/>
        <end position="23"/>
    </location>
</feature>
<dbReference type="Gene3D" id="4.10.80.30">
    <property type="entry name" value="DNA polymerase, domain 6"/>
    <property type="match status" value="1"/>
</dbReference>
<accession>A0AAE3VYP0</accession>
<dbReference type="SMART" id="SM00047">
    <property type="entry name" value="LYZ2"/>
    <property type="match status" value="1"/>
</dbReference>
<dbReference type="RefSeq" id="WP_307238534.1">
    <property type="nucleotide sequence ID" value="NZ_JAUSUZ010000001.1"/>
</dbReference>
<reference evidence="4 5" key="1">
    <citation type="submission" date="2023-07" db="EMBL/GenBank/DDBJ databases">
        <title>Sequencing the genomes of 1000 actinobacteria strains.</title>
        <authorList>
            <person name="Klenk H.-P."/>
        </authorList>
    </citation>
    <scope>NUCLEOTIDE SEQUENCE [LARGE SCALE GENOMIC DNA]</scope>
    <source>
        <strain evidence="4 5">DSM 44709</strain>
    </source>
</reference>
<keyword evidence="4" id="KW-0969">Cilium</keyword>
<sequence>MRNGSAARHLRTGGGRHRRKARARNAASIRTFGPVALAVAGTVAALGGAPVEALGATVSSTVQSPGTPLNVRSGGSSVHKKVGELADGAAITVSCQVFGQQVAGGVRNSPYWLRLAGGGYVSDAYVRWRPERPHVAWCGPTAATVPIARPGDAPGLNVRSVSNTGGRELRKIKNGEPLHVVCQDWGESVSGTQRRSAAWNKLAEGGYVADANVVWPSSPTLPWCGQAPPTVPPATPEAFITRVAGPAQEGMRRYNVPASVTIAQAILESGWGGSGLTRRDHNYFGIKCFGSPAGIAVGCRSYETSECNKKGCFRTRASFRAYRNASGSMVDHGRFLTVNPRYAPAFQWDYAPERFARAIHKAGYATSPTYADNLIGIMRRYDLTRFDLR</sequence>
<organism evidence="4 5">
    <name type="scientific">Catenuloplanes indicus</name>
    <dbReference type="NCBI Taxonomy" id="137267"/>
    <lineage>
        <taxon>Bacteria</taxon>
        <taxon>Bacillati</taxon>
        <taxon>Actinomycetota</taxon>
        <taxon>Actinomycetes</taxon>
        <taxon>Micromonosporales</taxon>
        <taxon>Micromonosporaceae</taxon>
        <taxon>Catenuloplanes</taxon>
    </lineage>
</organism>
<keyword evidence="4" id="KW-0966">Cell projection</keyword>
<evidence type="ECO:0000256" key="1">
    <source>
        <dbReference type="ARBA" id="ARBA00022801"/>
    </source>
</evidence>
<protein>
    <submittedName>
        <fullName evidence="4">Flagellar protein FlgJ</fullName>
    </submittedName>
</protein>
<keyword evidence="4" id="KW-0282">Flagellum</keyword>
<feature type="region of interest" description="Disordered" evidence="2">
    <location>
        <begin position="1"/>
        <end position="25"/>
    </location>
</feature>
<name>A0AAE3VYP0_9ACTN</name>
<evidence type="ECO:0000313" key="5">
    <source>
        <dbReference type="Proteomes" id="UP001240236"/>
    </source>
</evidence>
<gene>
    <name evidence="4" type="ORF">J2S42_002406</name>
</gene>
<dbReference type="NCBIfam" id="NF038016">
    <property type="entry name" value="sporang_Gsm"/>
    <property type="match status" value="1"/>
</dbReference>
<dbReference type="Proteomes" id="UP001240236">
    <property type="component" value="Unassembled WGS sequence"/>
</dbReference>
<dbReference type="GO" id="GO:0004040">
    <property type="term" value="F:amidase activity"/>
    <property type="evidence" value="ECO:0007669"/>
    <property type="project" value="InterPro"/>
</dbReference>
<dbReference type="PRINTS" id="PR01002">
    <property type="entry name" value="FLGFLGJ"/>
</dbReference>
<dbReference type="InterPro" id="IPR002901">
    <property type="entry name" value="MGlyc_endo_b_GlcNAc-like_dom"/>
</dbReference>
<dbReference type="Gene3D" id="1.10.530.10">
    <property type="match status" value="1"/>
</dbReference>
<keyword evidence="5" id="KW-1185">Reference proteome</keyword>
<keyword evidence="1" id="KW-0378">Hydrolase</keyword>
<feature type="domain" description="Mannosyl-glycoprotein endo-beta-N-acetylglucosamidase-like" evidence="3">
    <location>
        <begin position="230"/>
        <end position="387"/>
    </location>
</feature>
<dbReference type="EMBL" id="JAUSUZ010000001">
    <property type="protein sequence ID" value="MDQ0365737.1"/>
    <property type="molecule type" value="Genomic_DNA"/>
</dbReference>
<evidence type="ECO:0000313" key="4">
    <source>
        <dbReference type="EMBL" id="MDQ0365737.1"/>
    </source>
</evidence>
<proteinExistence type="predicted"/>